<feature type="region of interest" description="Disordered" evidence="1">
    <location>
        <begin position="1"/>
        <end position="23"/>
    </location>
</feature>
<dbReference type="EMBL" id="VSSQ01000287">
    <property type="protein sequence ID" value="MPL89754.1"/>
    <property type="molecule type" value="Genomic_DNA"/>
</dbReference>
<feature type="compositionally biased region" description="Low complexity" evidence="1">
    <location>
        <begin position="565"/>
        <end position="580"/>
    </location>
</feature>
<sequence>MAPLPSSAVLSKARPGTRTGAGRCSERFPVARFLEGVAQGVERAFVPELADQHHPHRQAVDHAAGHRQRRVMRDVEGRGVGQDVEAAFDDLLARGIGARQRRRHLRHRRHQQRIVIGQHRVIGRPQRIGQVMRLAVEALAVFVIGELREDHRELERLGQLVRPLAPAAVDVHEAGDVKILARGAIAVAQHHRLHQPLQPDRGPDVGPVEVHRDRDLLDDHAEILEPLCRGADLVIDRRLGLRMAEALLQQRDLHPLHRLAERLGIGRGLHPDLAAVIAVGAGQHLEHQCAVGDGLGDRAGMVDGDLDRHHAGIGHEAVGGLHADRAAEGRGHADRAALVAADRHVDLALRDQHRRARGGTTGRAARVIGVAHRAKRRGVAAAGHAEAFAMRLADDRRAGIEKPRHQRCIDVRDIALERRGAVHHRHAGQHDVVLQDHGLALQLALGRAGNGRLHIPRIERVLGLRRLHARRARVFHHRQRVDHPVDLVVGGDIAAEQPLDRGHVLGREAEADPFGHIRDLGVVRKSDCHGGTPSVLRGMATRAVACGTAARDRSLPRPSRKEGRQVSGRGLRRSGSPSGGEAHEGADRARVGQLRARDLLLKDAVRDCVDALRQARDELEVLLDEDDGDVDLLRQRRERFRDLVDDRGLDALGRFVEQHQLRPPAQAARQRQKLLLAARERAAAPVEKPLEPGEKLEHLLDGLGDDSRLAGDADLQVLLDAQVREDLPALRHQTDAGAGAGVDRLAEDGVALEADLAAGDLHIAHDRAHQRGLAHAVVAENADHLAAIGVKIDPVQRRDQPVGGRQAGDFKQMRHWPVSPDRFPEPRGRP</sequence>
<feature type="compositionally biased region" description="Basic and acidic residues" evidence="1">
    <location>
        <begin position="550"/>
        <end position="564"/>
    </location>
</feature>
<accession>A0A644VEC6</accession>
<proteinExistence type="predicted"/>
<dbReference type="AntiFam" id="ANF00095">
    <property type="entry name" value="Shadow ORF (opposite ABC transporters)"/>
</dbReference>
<organism evidence="2">
    <name type="scientific">bioreactor metagenome</name>
    <dbReference type="NCBI Taxonomy" id="1076179"/>
    <lineage>
        <taxon>unclassified sequences</taxon>
        <taxon>metagenomes</taxon>
        <taxon>ecological metagenomes</taxon>
    </lineage>
</organism>
<evidence type="ECO:0000256" key="1">
    <source>
        <dbReference type="SAM" id="MobiDB-lite"/>
    </source>
</evidence>
<evidence type="ECO:0000313" key="2">
    <source>
        <dbReference type="EMBL" id="MPL89754.1"/>
    </source>
</evidence>
<dbReference type="AlphaFoldDB" id="A0A644VEC6"/>
<comment type="caution">
    <text evidence="2">The sequence shown here is derived from an EMBL/GenBank/DDBJ whole genome shotgun (WGS) entry which is preliminary data.</text>
</comment>
<reference evidence="2" key="1">
    <citation type="submission" date="2019-08" db="EMBL/GenBank/DDBJ databases">
        <authorList>
            <person name="Kucharzyk K."/>
            <person name="Murdoch R.W."/>
            <person name="Higgins S."/>
            <person name="Loffler F."/>
        </authorList>
    </citation>
    <scope>NUCLEOTIDE SEQUENCE</scope>
</reference>
<feature type="region of interest" description="Disordered" evidence="1">
    <location>
        <begin position="796"/>
        <end position="830"/>
    </location>
</feature>
<name>A0A644VEC6_9ZZZZ</name>
<feature type="region of interest" description="Disordered" evidence="1">
    <location>
        <begin position="548"/>
        <end position="589"/>
    </location>
</feature>
<gene>
    <name evidence="2" type="ORF">SDC9_35796</name>
</gene>
<protein>
    <submittedName>
        <fullName evidence="2">Uncharacterized protein</fullName>
    </submittedName>
</protein>